<dbReference type="InterPro" id="IPR047951">
    <property type="entry name" value="Transpos_ISL3"/>
</dbReference>
<protein>
    <submittedName>
        <fullName evidence="2">ATP-dependent protease</fullName>
    </submittedName>
</protein>
<sequence length="43" mass="5215">MSHSNGVTEGLNNKIKLIKRIAFGYRNFYNFRARIYLQRLYTF</sequence>
<keyword evidence="2" id="KW-0378">Hydrolase</keyword>
<evidence type="ECO:0000259" key="1">
    <source>
        <dbReference type="Pfam" id="PF01610"/>
    </source>
</evidence>
<evidence type="ECO:0000313" key="2">
    <source>
        <dbReference type="EMBL" id="AFK59471.1"/>
    </source>
</evidence>
<dbReference type="HOGENOM" id="CLU_041900_14_0_9"/>
<dbReference type="PANTHER" id="PTHR33498:SF1">
    <property type="entry name" value="TRANSPOSASE FOR INSERTION SEQUENCE ELEMENT IS1557"/>
    <property type="match status" value="1"/>
</dbReference>
<reference evidence="2 3" key="1">
    <citation type="journal article" date="2012" name="BMC Microbiol.">
        <title>Complete genome sequence of Enterococcus faecium strain TX16 and comparative genomic analysis of Enterococcus faecium genomes.</title>
        <authorList>
            <person name="Qin X."/>
            <person name="Galloway-Pena J.R."/>
            <person name="Sillanpaa J."/>
            <person name="Hyeob Roh J."/>
            <person name="Nallapareddy S.R."/>
            <person name="Chowdhury S."/>
            <person name="Bourgogne A."/>
            <person name="Choudhury T."/>
            <person name="Munzy D.M."/>
            <person name="Buhay C.J."/>
            <person name="Ding Y."/>
            <person name="Dugan-Rocha S."/>
            <person name="Liu W."/>
            <person name="Kovar C."/>
            <person name="Sodergren E."/>
            <person name="Highlander S."/>
            <person name="Petrosino J.F."/>
            <person name="Worley K.C."/>
            <person name="Gibbs R.A."/>
            <person name="Weinstock G.M."/>
            <person name="Murray B.E."/>
        </authorList>
    </citation>
    <scope>NUCLEOTIDE SEQUENCE [LARGE SCALE GENOMIC DNA]</scope>
    <source>
        <strain evidence="3">ATCC BAA-472 / TX0016 / DO</strain>
    </source>
</reference>
<keyword evidence="2" id="KW-0645">Protease</keyword>
<name>I3U383_ENTFD</name>
<evidence type="ECO:0000313" key="3">
    <source>
        <dbReference type="Proteomes" id="UP000005269"/>
    </source>
</evidence>
<feature type="domain" description="Transposase IS204/IS1001/IS1096/IS1165 DDE" evidence="1">
    <location>
        <begin position="3"/>
        <end position="35"/>
    </location>
</feature>
<dbReference type="GO" id="GO:0008233">
    <property type="term" value="F:peptidase activity"/>
    <property type="evidence" value="ECO:0007669"/>
    <property type="project" value="UniProtKB-KW"/>
</dbReference>
<keyword evidence="3" id="KW-1185">Reference proteome</keyword>
<dbReference type="KEGG" id="efu:HMPREF0351_11847"/>
<dbReference type="InterPro" id="IPR002560">
    <property type="entry name" value="Transposase_DDE"/>
</dbReference>
<dbReference type="Pfam" id="PF01610">
    <property type="entry name" value="DDE_Tnp_ISL3"/>
    <property type="match status" value="1"/>
</dbReference>
<dbReference type="GO" id="GO:0006508">
    <property type="term" value="P:proteolysis"/>
    <property type="evidence" value="ECO:0007669"/>
    <property type="project" value="UniProtKB-KW"/>
</dbReference>
<gene>
    <name evidence="2" type="ORF">HMPREF0351_11847</name>
</gene>
<accession>I3U383</accession>
<dbReference type="PANTHER" id="PTHR33498">
    <property type="entry name" value="TRANSPOSASE FOR INSERTION SEQUENCE ELEMENT IS1557"/>
    <property type="match status" value="1"/>
</dbReference>
<organism evidence="2 3">
    <name type="scientific">Enterococcus faecium (strain ATCC BAA-472 / TX0016 / DO)</name>
    <dbReference type="NCBI Taxonomy" id="333849"/>
    <lineage>
        <taxon>Bacteria</taxon>
        <taxon>Bacillati</taxon>
        <taxon>Bacillota</taxon>
        <taxon>Bacilli</taxon>
        <taxon>Lactobacillales</taxon>
        <taxon>Enterococcaceae</taxon>
        <taxon>Enterococcus</taxon>
    </lineage>
</organism>
<dbReference type="EMBL" id="CP003583">
    <property type="protein sequence ID" value="AFK59471.1"/>
    <property type="molecule type" value="Genomic_DNA"/>
</dbReference>
<dbReference type="Proteomes" id="UP000005269">
    <property type="component" value="Chromosome"/>
</dbReference>
<proteinExistence type="predicted"/>
<dbReference type="AlphaFoldDB" id="I3U383"/>